<dbReference type="GO" id="GO:0070847">
    <property type="term" value="C:core mediator complex"/>
    <property type="evidence" value="ECO:0007669"/>
    <property type="project" value="TreeGrafter"/>
</dbReference>
<dbReference type="GO" id="GO:0003712">
    <property type="term" value="F:transcription coregulator activity"/>
    <property type="evidence" value="ECO:0007669"/>
    <property type="project" value="InterPro"/>
</dbReference>
<reference evidence="10 11" key="1">
    <citation type="submission" date="2016-06" db="EMBL/GenBank/DDBJ databases">
        <authorList>
            <person name="Kjaerup R.B."/>
            <person name="Dalgaard T.S."/>
            <person name="Juul-Madsen H.R."/>
        </authorList>
    </citation>
    <scope>NUCLEOTIDE SEQUENCE [LARGE SCALE GENOMIC DNA]</scope>
    <source>
        <strain evidence="10 11">Pb300</strain>
    </source>
</reference>
<dbReference type="VEuPathDB" id="FungiDB:PABG_06819"/>
<evidence type="ECO:0000256" key="2">
    <source>
        <dbReference type="ARBA" id="ARBA00009626"/>
    </source>
</evidence>
<evidence type="ECO:0000256" key="9">
    <source>
        <dbReference type="SAM" id="MobiDB-lite"/>
    </source>
</evidence>
<dbReference type="PANTHER" id="PTHR13208">
    <property type="entry name" value="MEDIATOR OF RNA POLYMERASE II TRANSCRIPTION SUBUNIT 4"/>
    <property type="match status" value="1"/>
</dbReference>
<keyword evidence="5 8" id="KW-0804">Transcription</keyword>
<dbReference type="Pfam" id="PF10018">
    <property type="entry name" value="Med4"/>
    <property type="match status" value="1"/>
</dbReference>
<evidence type="ECO:0000256" key="4">
    <source>
        <dbReference type="ARBA" id="ARBA00023015"/>
    </source>
</evidence>
<evidence type="ECO:0000256" key="3">
    <source>
        <dbReference type="ARBA" id="ARBA00020629"/>
    </source>
</evidence>
<evidence type="ECO:0000256" key="5">
    <source>
        <dbReference type="ARBA" id="ARBA00023163"/>
    </source>
</evidence>
<comment type="similarity">
    <text evidence="2 8">Belongs to the Mediator complex subunit 4 family.</text>
</comment>
<feature type="compositionally biased region" description="Acidic residues" evidence="9">
    <location>
        <begin position="126"/>
        <end position="142"/>
    </location>
</feature>
<dbReference type="InterPro" id="IPR019258">
    <property type="entry name" value="Mediator_Med4"/>
</dbReference>
<comment type="subcellular location">
    <subcellularLocation>
        <location evidence="1 8">Nucleus</location>
    </subcellularLocation>
</comment>
<proteinExistence type="inferred from homology"/>
<gene>
    <name evidence="8" type="primary">MED4</name>
    <name evidence="10" type="ORF">ACO22_01191</name>
</gene>
<evidence type="ECO:0000256" key="6">
    <source>
        <dbReference type="ARBA" id="ARBA00023242"/>
    </source>
</evidence>
<feature type="region of interest" description="Disordered" evidence="9">
    <location>
        <begin position="193"/>
        <end position="246"/>
    </location>
</feature>
<feature type="compositionally biased region" description="Basic and acidic residues" evidence="9">
    <location>
        <begin position="210"/>
        <end position="221"/>
    </location>
</feature>
<keyword evidence="6 8" id="KW-0539">Nucleus</keyword>
<dbReference type="AlphaFoldDB" id="A0A1D2JM87"/>
<comment type="subunit">
    <text evidence="8">Component of the Mediator complex.</text>
</comment>
<accession>A0A1D2JM87</accession>
<evidence type="ECO:0000256" key="8">
    <source>
        <dbReference type="RuleBase" id="RU364141"/>
    </source>
</evidence>
<evidence type="ECO:0000256" key="1">
    <source>
        <dbReference type="ARBA" id="ARBA00004123"/>
    </source>
</evidence>
<sequence>MWLCHVNLLHKQPNSSGYYIPGPPIMDTQLLTPLSTLETRLNNLLMAIISSPTAAGAPAAALALLDADDSLSRALETLYTHQSNYAKILRLRAEALSLEERVRKIVREVETVGNEISTACQHGADGSDDGSDDDSGVEEEAEQYGKDLDTHMGGVVSDLSSTSLNSKGRRSKEVDYKLLVEFARRISRYNSDAAADASAVRSTRTPPGDEEQRHQQRERSNVENGDAAERAAAGSGPDAAQQTKGVGVAALSQGTVSWLDETANWSRDLSRMQYPSEDRIRMGLMGQLQAAVSEGLDVEKEIERLIRLSRDEGEGDTDDGAASEHVAARGERAGIVGGPGSSAGHGHAGGGIGRAYAAMGGMAPMKTKPKPVLDLELYDPAEDD</sequence>
<comment type="function">
    <text evidence="8">Component of the Mediator complex, a coactivator involved in the regulated transcription of nearly all RNA polymerase II-dependent genes. Mediator functions as a bridge to convey information from gene-specific regulatory proteins to the basal RNA polymerase II transcription machinery. Mediator is recruited to promoters by direct interactions with regulatory proteins and serves as a scaffold for the assembly of a functional preinitiation complex with RNA polymerase II and the general transcription factors.</text>
</comment>
<evidence type="ECO:0000313" key="11">
    <source>
        <dbReference type="Proteomes" id="UP000242814"/>
    </source>
</evidence>
<dbReference type="EMBL" id="LZYO01000027">
    <property type="protein sequence ID" value="ODH42446.1"/>
    <property type="molecule type" value="Genomic_DNA"/>
</dbReference>
<dbReference type="GO" id="GO:0006357">
    <property type="term" value="P:regulation of transcription by RNA polymerase II"/>
    <property type="evidence" value="ECO:0007669"/>
    <property type="project" value="InterPro"/>
</dbReference>
<name>A0A1D2JM87_PARBR</name>
<dbReference type="Proteomes" id="UP000242814">
    <property type="component" value="Unassembled WGS sequence"/>
</dbReference>
<comment type="caution">
    <text evidence="10">The sequence shown here is derived from an EMBL/GenBank/DDBJ whole genome shotgun (WGS) entry which is preliminary data.</text>
</comment>
<feature type="region of interest" description="Disordered" evidence="9">
    <location>
        <begin position="117"/>
        <end position="167"/>
    </location>
</feature>
<keyword evidence="8" id="KW-0010">Activator</keyword>
<keyword evidence="4 8" id="KW-0805">Transcription regulation</keyword>
<evidence type="ECO:0000256" key="7">
    <source>
        <dbReference type="ARBA" id="ARBA00031257"/>
    </source>
</evidence>
<evidence type="ECO:0000313" key="10">
    <source>
        <dbReference type="EMBL" id="ODH42446.1"/>
    </source>
</evidence>
<organism evidence="10 11">
    <name type="scientific">Paracoccidioides brasiliensis</name>
    <dbReference type="NCBI Taxonomy" id="121759"/>
    <lineage>
        <taxon>Eukaryota</taxon>
        <taxon>Fungi</taxon>
        <taxon>Dikarya</taxon>
        <taxon>Ascomycota</taxon>
        <taxon>Pezizomycotina</taxon>
        <taxon>Eurotiomycetes</taxon>
        <taxon>Eurotiomycetidae</taxon>
        <taxon>Onygenales</taxon>
        <taxon>Ajellomycetaceae</taxon>
        <taxon>Paracoccidioides</taxon>
    </lineage>
</organism>
<dbReference type="PANTHER" id="PTHR13208:SF2">
    <property type="entry name" value="MEDIATOR OF RNA POLYMERASE II TRANSCRIPTION SUBUNIT 4"/>
    <property type="match status" value="1"/>
</dbReference>
<dbReference type="GO" id="GO:0016592">
    <property type="term" value="C:mediator complex"/>
    <property type="evidence" value="ECO:0007669"/>
    <property type="project" value="InterPro"/>
</dbReference>
<dbReference type="VEuPathDB" id="FungiDB:PADG_06349"/>
<protein>
    <recommendedName>
        <fullName evidence="3 8">Mediator of RNA polymerase II transcription subunit 4</fullName>
    </recommendedName>
    <alternativeName>
        <fullName evidence="7 8">Mediator complex subunit 4</fullName>
    </alternativeName>
</protein>